<proteinExistence type="inferred from homology"/>
<sequence>MDPTVVTVATCALNQFALDFTGNRDRILAAVAEAKAAGASYLITPELCIPGYGCEDHFLEKDTFFHSVEVLAELITSGASEGMLLDVGMPYVFRSVLYNVRVFVLDGRIVLVRPKMHLANDGNYREERWFTAWSRPRTTIEVALPRVLREVTGQAEAPFGDGVLRFADATLGSETCEELFTPAAPHISMALDGVDIFGNGSGSHHELRKLSRRIDLIGNATRKCGGIYLYANQKGCDGGRCYYDGCAMIFCNGKLVAQGDQFSLRDVDVVTATVDLDAVRSFRAGVASASKQAADAPMYPSASADAVSSVFLSSTFARRRALTEALGKPRIPLPQEEIAYGPAAWLWDYLRRSGLSGYFVPLSGGIDSSATATIVGSMCHMVYDAVMSEDGPDAQVLADLRRMVRVPESEPDWRPESPAAIADAIFVTCYMGTSNSSAETRARAAALAEQVGSYHLDINIDEVVSAFESLFAKTTSFTPKFKVHGGSWAENLALQNIQARSRMVIAYLFGQLIPTVRGPGGGLLVLGSANVDEAIRGYYTKYDCSAADVNPIGAICKADLRLFMTWATERFGYSSLADIIAAPPTAELEPITADYTQTDEADMGMTYAELTEYGRLRKIGKAGPVSMFEALVRKWPHLSPAAVADKVKFFFKMYGRNRHKMTTLTPAYHAESYSPDDNRHDLRQFLYPDWSYQFARIDALVAAMGDDA</sequence>
<comment type="similarity">
    <text evidence="2 8">In the C-terminal section; belongs to the NAD synthetase family.</text>
</comment>
<dbReference type="UniPathway" id="UPA00253">
    <property type="reaction ID" value="UER00334"/>
</dbReference>
<dbReference type="InterPro" id="IPR014729">
    <property type="entry name" value="Rossmann-like_a/b/a_fold"/>
</dbReference>
<evidence type="ECO:0000313" key="10">
    <source>
        <dbReference type="EMBL" id="KNC46743.1"/>
    </source>
</evidence>
<dbReference type="CDD" id="cd07570">
    <property type="entry name" value="GAT_Gln-NAD-synth"/>
    <property type="match status" value="1"/>
</dbReference>
<dbReference type="Pfam" id="PF00795">
    <property type="entry name" value="CN_hydrolase"/>
    <property type="match status" value="1"/>
</dbReference>
<dbReference type="Gene3D" id="3.40.50.620">
    <property type="entry name" value="HUPs"/>
    <property type="match status" value="1"/>
</dbReference>
<evidence type="ECO:0000256" key="8">
    <source>
        <dbReference type="PIRNR" id="PIRNR006630"/>
    </source>
</evidence>
<dbReference type="SUPFAM" id="SSF52402">
    <property type="entry name" value="Adenine nucleotide alpha hydrolases-like"/>
    <property type="match status" value="1"/>
</dbReference>
<evidence type="ECO:0000313" key="11">
    <source>
        <dbReference type="Proteomes" id="UP000054408"/>
    </source>
</evidence>
<organism evidence="10 11">
    <name type="scientific">Thecamonas trahens ATCC 50062</name>
    <dbReference type="NCBI Taxonomy" id="461836"/>
    <lineage>
        <taxon>Eukaryota</taxon>
        <taxon>Apusozoa</taxon>
        <taxon>Apusomonadida</taxon>
        <taxon>Apusomonadidae</taxon>
        <taxon>Thecamonas</taxon>
    </lineage>
</organism>
<dbReference type="AlphaFoldDB" id="A0A0L0D606"/>
<dbReference type="InterPro" id="IPR003694">
    <property type="entry name" value="NAD_synthase"/>
</dbReference>
<dbReference type="InterPro" id="IPR014445">
    <property type="entry name" value="Gln-dep_NAD_synthase"/>
</dbReference>
<keyword evidence="10" id="KW-0378">Hydrolase</keyword>
<dbReference type="PANTHER" id="PTHR23090">
    <property type="entry name" value="NH 3 /GLUTAMINE-DEPENDENT NAD + SYNTHETASE"/>
    <property type="match status" value="1"/>
</dbReference>
<dbReference type="HAMAP" id="MF_02090">
    <property type="entry name" value="NadE_glutamine_dep"/>
    <property type="match status" value="1"/>
</dbReference>
<keyword evidence="5 8" id="KW-0067">ATP-binding</keyword>
<dbReference type="NCBIfam" id="TIGR00552">
    <property type="entry name" value="nadE"/>
    <property type="match status" value="1"/>
</dbReference>
<dbReference type="SUPFAM" id="SSF56317">
    <property type="entry name" value="Carbon-nitrogen hydrolase"/>
    <property type="match status" value="1"/>
</dbReference>
<dbReference type="EMBL" id="GL349444">
    <property type="protein sequence ID" value="KNC46743.1"/>
    <property type="molecule type" value="Genomic_DNA"/>
</dbReference>
<dbReference type="EC" id="6.3.5.1" evidence="8"/>
<dbReference type="eggNOG" id="KOG2303">
    <property type="taxonomic scope" value="Eukaryota"/>
</dbReference>
<dbReference type="RefSeq" id="XP_013760023.1">
    <property type="nucleotide sequence ID" value="XM_013904569.1"/>
</dbReference>
<dbReference type="FunFam" id="3.60.110.10:FF:000003">
    <property type="entry name" value="Glutamine-dependent NAD(+) synthetase"/>
    <property type="match status" value="1"/>
</dbReference>
<evidence type="ECO:0000256" key="1">
    <source>
        <dbReference type="ARBA" id="ARBA00005188"/>
    </source>
</evidence>
<dbReference type="InterPro" id="IPR022310">
    <property type="entry name" value="NAD/GMP_synthase"/>
</dbReference>
<dbReference type="Proteomes" id="UP000054408">
    <property type="component" value="Unassembled WGS sequence"/>
</dbReference>
<dbReference type="Pfam" id="PF02540">
    <property type="entry name" value="NAD_synthase"/>
    <property type="match status" value="1"/>
</dbReference>
<dbReference type="GO" id="GO:0005737">
    <property type="term" value="C:cytoplasm"/>
    <property type="evidence" value="ECO:0007669"/>
    <property type="project" value="InterPro"/>
</dbReference>
<keyword evidence="11" id="KW-1185">Reference proteome</keyword>
<name>A0A0L0D606_THETB</name>
<keyword evidence="3 8" id="KW-0436">Ligase</keyword>
<accession>A0A0L0D606</accession>
<evidence type="ECO:0000256" key="3">
    <source>
        <dbReference type="ARBA" id="ARBA00022598"/>
    </source>
</evidence>
<dbReference type="Gene3D" id="3.60.110.10">
    <property type="entry name" value="Carbon-nitrogen hydrolase"/>
    <property type="match status" value="1"/>
</dbReference>
<comment type="catalytic activity">
    <reaction evidence="7 8">
        <text>deamido-NAD(+) + L-glutamine + ATP + H2O = L-glutamate + AMP + diphosphate + NAD(+) + H(+)</text>
        <dbReference type="Rhea" id="RHEA:24384"/>
        <dbReference type="ChEBI" id="CHEBI:15377"/>
        <dbReference type="ChEBI" id="CHEBI:15378"/>
        <dbReference type="ChEBI" id="CHEBI:29985"/>
        <dbReference type="ChEBI" id="CHEBI:30616"/>
        <dbReference type="ChEBI" id="CHEBI:33019"/>
        <dbReference type="ChEBI" id="CHEBI:57540"/>
        <dbReference type="ChEBI" id="CHEBI:58359"/>
        <dbReference type="ChEBI" id="CHEBI:58437"/>
        <dbReference type="ChEBI" id="CHEBI:456215"/>
        <dbReference type="EC" id="6.3.5.1"/>
    </reaction>
</comment>
<reference evidence="10 11" key="1">
    <citation type="submission" date="2010-05" db="EMBL/GenBank/DDBJ databases">
        <title>The Genome Sequence of Thecamonas trahens ATCC 50062.</title>
        <authorList>
            <consortium name="The Broad Institute Genome Sequencing Platform"/>
            <person name="Russ C."/>
            <person name="Cuomo C."/>
            <person name="Shea T."/>
            <person name="Young S.K."/>
            <person name="Zeng Q."/>
            <person name="Koehrsen M."/>
            <person name="Haas B."/>
            <person name="Borodovsky M."/>
            <person name="Guigo R."/>
            <person name="Alvarado L."/>
            <person name="Berlin A."/>
            <person name="Bochicchio J."/>
            <person name="Borenstein D."/>
            <person name="Chapman S."/>
            <person name="Chen Z."/>
            <person name="Freedman E."/>
            <person name="Gellesch M."/>
            <person name="Goldberg J."/>
            <person name="Griggs A."/>
            <person name="Gujja S."/>
            <person name="Heilman E."/>
            <person name="Heiman D."/>
            <person name="Hepburn T."/>
            <person name="Howarth C."/>
            <person name="Jen D."/>
            <person name="Larson L."/>
            <person name="Mehta T."/>
            <person name="Park D."/>
            <person name="Pearson M."/>
            <person name="Roberts A."/>
            <person name="Saif S."/>
            <person name="Shenoy N."/>
            <person name="Sisk P."/>
            <person name="Stolte C."/>
            <person name="Sykes S."/>
            <person name="Thomson T."/>
            <person name="Walk T."/>
            <person name="White J."/>
            <person name="Yandava C."/>
            <person name="Burger G."/>
            <person name="Gray M.W."/>
            <person name="Holland P.W.H."/>
            <person name="King N."/>
            <person name="Lang F.B.F."/>
            <person name="Roger A.J."/>
            <person name="Ruiz-Trillo I."/>
            <person name="Lander E."/>
            <person name="Nusbaum C."/>
        </authorList>
    </citation>
    <scope>NUCLEOTIDE SEQUENCE [LARGE SCALE GENOMIC DNA]</scope>
    <source>
        <strain evidence="10 11">ATCC 50062</strain>
    </source>
</reference>
<dbReference type="STRING" id="461836.A0A0L0D606"/>
<dbReference type="PIRSF" id="PIRSF006630">
    <property type="entry name" value="NADS_GAT"/>
    <property type="match status" value="1"/>
</dbReference>
<dbReference type="PROSITE" id="PS50263">
    <property type="entry name" value="CN_HYDROLASE"/>
    <property type="match status" value="1"/>
</dbReference>
<dbReference type="GO" id="GO:0009435">
    <property type="term" value="P:NAD+ biosynthetic process"/>
    <property type="evidence" value="ECO:0007669"/>
    <property type="project" value="UniProtKB-UniRule"/>
</dbReference>
<dbReference type="InterPro" id="IPR036526">
    <property type="entry name" value="C-N_Hydrolase_sf"/>
</dbReference>
<comment type="pathway">
    <text evidence="1 8">Cofactor biosynthesis; NAD(+) biosynthesis; NAD(+) from deamido-NAD(+) (L-Gln route): step 1/1.</text>
</comment>
<keyword evidence="6 8" id="KW-0520">NAD</keyword>
<evidence type="ECO:0000256" key="6">
    <source>
        <dbReference type="ARBA" id="ARBA00023027"/>
    </source>
</evidence>
<dbReference type="GO" id="GO:0004359">
    <property type="term" value="F:glutaminase activity"/>
    <property type="evidence" value="ECO:0007669"/>
    <property type="project" value="InterPro"/>
</dbReference>
<dbReference type="CDD" id="cd00553">
    <property type="entry name" value="NAD_synthase"/>
    <property type="match status" value="1"/>
</dbReference>
<evidence type="ECO:0000259" key="9">
    <source>
        <dbReference type="PROSITE" id="PS50263"/>
    </source>
</evidence>
<evidence type="ECO:0000256" key="4">
    <source>
        <dbReference type="ARBA" id="ARBA00022741"/>
    </source>
</evidence>
<evidence type="ECO:0000256" key="7">
    <source>
        <dbReference type="ARBA" id="ARBA00052340"/>
    </source>
</evidence>
<dbReference type="OMA" id="TSQEVCN"/>
<gene>
    <name evidence="10" type="ORF">AMSG_03172</name>
</gene>
<keyword evidence="4 8" id="KW-0547">Nucleotide-binding</keyword>
<protein>
    <recommendedName>
        <fullName evidence="8">Glutamine-dependent NAD(+) synthetase</fullName>
        <ecNumber evidence="8">6.3.5.1</ecNumber>
    </recommendedName>
    <alternativeName>
        <fullName evidence="8">NAD(+) synthase [glutamine-hydrolyzing]</fullName>
    </alternativeName>
</protein>
<dbReference type="FunFam" id="3.40.50.620:FF:000036">
    <property type="entry name" value="Glutamine-dependent NAD(+) synthetase"/>
    <property type="match status" value="1"/>
</dbReference>
<dbReference type="GeneID" id="25562793"/>
<dbReference type="GO" id="GO:0003952">
    <property type="term" value="F:NAD+ synthase (glutamine-hydrolyzing) activity"/>
    <property type="evidence" value="ECO:0007669"/>
    <property type="project" value="UniProtKB-UniRule"/>
</dbReference>
<evidence type="ECO:0000256" key="2">
    <source>
        <dbReference type="ARBA" id="ARBA00007145"/>
    </source>
</evidence>
<dbReference type="GO" id="GO:0005524">
    <property type="term" value="F:ATP binding"/>
    <property type="evidence" value="ECO:0007669"/>
    <property type="project" value="UniProtKB-UniRule"/>
</dbReference>
<dbReference type="OrthoDB" id="2020662at2759"/>
<evidence type="ECO:0000256" key="5">
    <source>
        <dbReference type="ARBA" id="ARBA00022840"/>
    </source>
</evidence>
<dbReference type="InterPro" id="IPR003010">
    <property type="entry name" value="C-N_Hydrolase"/>
</dbReference>
<feature type="domain" description="CN hydrolase" evidence="9">
    <location>
        <begin position="6"/>
        <end position="276"/>
    </location>
</feature>
<dbReference type="PANTHER" id="PTHR23090:SF9">
    <property type="entry name" value="GLUTAMINE-DEPENDENT NAD(+) SYNTHETASE"/>
    <property type="match status" value="1"/>
</dbReference>